<reference evidence="3 4" key="1">
    <citation type="submission" date="2024-02" db="EMBL/GenBank/DDBJ databases">
        <title>De novo assembly and annotation of 12 fungi associated with fruit tree decline syndrome in Ontario, Canada.</title>
        <authorList>
            <person name="Sulman M."/>
            <person name="Ellouze W."/>
            <person name="Ilyukhin E."/>
        </authorList>
    </citation>
    <scope>NUCLEOTIDE SEQUENCE [LARGE SCALE GENOMIC DNA]</scope>
    <source>
        <strain evidence="3 4">M97-236</strain>
    </source>
</reference>
<evidence type="ECO:0000313" key="4">
    <source>
        <dbReference type="Proteomes" id="UP001521222"/>
    </source>
</evidence>
<sequence>METLTDRDSATNQTVAQAEGVEHQEEPVEEEPPKKAKAKKKAAPKKPTAPPERTSTRNRKAPERFESLEEQKPVRASPVKKSTSRVFDPVYITTNSTSRLGKADMYHMLLEDAAWTSLSSEQQVTLISMLPTTAENQQLLARTKAGETNDTRPQAFGKSNTCFRTDVAKFQEDLRNGHLAKTWQAAAEQAVIERAAGEYDAWKAEEAELWWGQKSK</sequence>
<accession>A0ABR3RSX9</accession>
<feature type="compositionally biased region" description="Basic residues" evidence="1">
    <location>
        <begin position="35"/>
        <end position="44"/>
    </location>
</feature>
<protein>
    <recommendedName>
        <fullName evidence="2">ASX DEUBAD domain-containing protein</fullName>
    </recommendedName>
</protein>
<dbReference type="Proteomes" id="UP001521222">
    <property type="component" value="Unassembled WGS sequence"/>
</dbReference>
<evidence type="ECO:0000259" key="2">
    <source>
        <dbReference type="Pfam" id="PF13919"/>
    </source>
</evidence>
<feature type="compositionally biased region" description="Basic and acidic residues" evidence="1">
    <location>
        <begin position="60"/>
        <end position="73"/>
    </location>
</feature>
<dbReference type="Pfam" id="PF13919">
    <property type="entry name" value="ASXH"/>
    <property type="match status" value="1"/>
</dbReference>
<keyword evidence="4" id="KW-1185">Reference proteome</keyword>
<feature type="domain" description="ASX DEUBAD" evidence="2">
    <location>
        <begin position="85"/>
        <end position="213"/>
    </location>
</feature>
<name>A0ABR3RSX9_9PLEO</name>
<evidence type="ECO:0000256" key="1">
    <source>
        <dbReference type="SAM" id="MobiDB-lite"/>
    </source>
</evidence>
<feature type="compositionally biased region" description="Basic and acidic residues" evidence="1">
    <location>
        <begin position="20"/>
        <end position="34"/>
    </location>
</feature>
<gene>
    <name evidence="3" type="ORF">SLS59_002519</name>
</gene>
<dbReference type="InterPro" id="IPR028020">
    <property type="entry name" value="ASX_DEUBAD_dom"/>
</dbReference>
<comment type="caution">
    <text evidence="3">The sequence shown here is derived from an EMBL/GenBank/DDBJ whole genome shotgun (WGS) entry which is preliminary data.</text>
</comment>
<feature type="region of interest" description="Disordered" evidence="1">
    <location>
        <begin position="1"/>
        <end position="81"/>
    </location>
</feature>
<organism evidence="3 4">
    <name type="scientific">Nothophoma quercina</name>
    <dbReference type="NCBI Taxonomy" id="749835"/>
    <lineage>
        <taxon>Eukaryota</taxon>
        <taxon>Fungi</taxon>
        <taxon>Dikarya</taxon>
        <taxon>Ascomycota</taxon>
        <taxon>Pezizomycotina</taxon>
        <taxon>Dothideomycetes</taxon>
        <taxon>Pleosporomycetidae</taxon>
        <taxon>Pleosporales</taxon>
        <taxon>Pleosporineae</taxon>
        <taxon>Didymellaceae</taxon>
        <taxon>Nothophoma</taxon>
    </lineage>
</organism>
<dbReference type="EMBL" id="JAKIXB020000006">
    <property type="protein sequence ID" value="KAL1607551.1"/>
    <property type="molecule type" value="Genomic_DNA"/>
</dbReference>
<evidence type="ECO:0000313" key="3">
    <source>
        <dbReference type="EMBL" id="KAL1607551.1"/>
    </source>
</evidence>
<proteinExistence type="predicted"/>